<dbReference type="Gene3D" id="3.40.50.11030">
    <property type="entry name" value="Threonylcarbamoyl-AMP synthase, C-terminal domain"/>
    <property type="match status" value="1"/>
</dbReference>
<keyword evidence="8 13" id="KW-0548">Nucleotidyltransferase</keyword>
<dbReference type="InterPro" id="IPR010923">
    <property type="entry name" value="T(6)A37_SUA5"/>
</dbReference>
<dbReference type="GO" id="GO:0061710">
    <property type="term" value="F:L-threonylcarbamoyladenylate synthase"/>
    <property type="evidence" value="ECO:0007669"/>
    <property type="project" value="UniProtKB-EC"/>
</dbReference>
<dbReference type="InterPro" id="IPR017945">
    <property type="entry name" value="DHBP_synth_RibB-like_a/b_dom"/>
</dbReference>
<organism evidence="15 16">
    <name type="scientific">Sphingomonas floccifaciens</name>
    <dbReference type="NCBI Taxonomy" id="1844115"/>
    <lineage>
        <taxon>Bacteria</taxon>
        <taxon>Pseudomonadati</taxon>
        <taxon>Pseudomonadota</taxon>
        <taxon>Alphaproteobacteria</taxon>
        <taxon>Sphingomonadales</taxon>
        <taxon>Sphingomonadaceae</taxon>
        <taxon>Sphingomonas</taxon>
    </lineage>
</organism>
<comment type="catalytic activity">
    <reaction evidence="12 13">
        <text>L-threonine + hydrogencarbonate + ATP = L-threonylcarbamoyladenylate + diphosphate + H2O</text>
        <dbReference type="Rhea" id="RHEA:36407"/>
        <dbReference type="ChEBI" id="CHEBI:15377"/>
        <dbReference type="ChEBI" id="CHEBI:17544"/>
        <dbReference type="ChEBI" id="CHEBI:30616"/>
        <dbReference type="ChEBI" id="CHEBI:33019"/>
        <dbReference type="ChEBI" id="CHEBI:57926"/>
        <dbReference type="ChEBI" id="CHEBI:73682"/>
        <dbReference type="EC" id="2.7.7.87"/>
    </reaction>
</comment>
<dbReference type="PANTHER" id="PTHR17490:SF16">
    <property type="entry name" value="THREONYLCARBAMOYL-AMP SYNTHASE"/>
    <property type="match status" value="1"/>
</dbReference>
<keyword evidence="7 13" id="KW-0819">tRNA processing</keyword>
<name>A0ABW4NIP7_9SPHN</name>
<dbReference type="Pfam" id="PF03481">
    <property type="entry name" value="Sua5_C"/>
    <property type="match status" value="1"/>
</dbReference>
<dbReference type="EMBL" id="JBHUFC010000025">
    <property type="protein sequence ID" value="MFD1789748.1"/>
    <property type="molecule type" value="Genomic_DNA"/>
</dbReference>
<dbReference type="InterPro" id="IPR005145">
    <property type="entry name" value="Sua5_C"/>
</dbReference>
<evidence type="ECO:0000256" key="11">
    <source>
        <dbReference type="ARBA" id="ARBA00029774"/>
    </source>
</evidence>
<evidence type="ECO:0000256" key="8">
    <source>
        <dbReference type="ARBA" id="ARBA00022695"/>
    </source>
</evidence>
<evidence type="ECO:0000256" key="3">
    <source>
        <dbReference type="ARBA" id="ARBA00012584"/>
    </source>
</evidence>
<evidence type="ECO:0000256" key="5">
    <source>
        <dbReference type="ARBA" id="ARBA00022490"/>
    </source>
</evidence>
<evidence type="ECO:0000313" key="15">
    <source>
        <dbReference type="EMBL" id="MFD1789748.1"/>
    </source>
</evidence>
<evidence type="ECO:0000256" key="7">
    <source>
        <dbReference type="ARBA" id="ARBA00022694"/>
    </source>
</evidence>
<reference evidence="16" key="1">
    <citation type="journal article" date="2019" name="Int. J. Syst. Evol. Microbiol.">
        <title>The Global Catalogue of Microorganisms (GCM) 10K type strain sequencing project: providing services to taxonomists for standard genome sequencing and annotation.</title>
        <authorList>
            <consortium name="The Broad Institute Genomics Platform"/>
            <consortium name="The Broad Institute Genome Sequencing Center for Infectious Disease"/>
            <person name="Wu L."/>
            <person name="Ma J."/>
        </authorList>
    </citation>
    <scope>NUCLEOTIDE SEQUENCE [LARGE SCALE GENOMIC DNA]</scope>
    <source>
        <strain evidence="16">Q85</strain>
    </source>
</reference>
<dbReference type="InterPro" id="IPR050156">
    <property type="entry name" value="TC-AMP_synthase_SUA5"/>
</dbReference>
<accession>A0ABW4NIP7</accession>
<dbReference type="InterPro" id="IPR038385">
    <property type="entry name" value="Sua5/YwlC_C"/>
</dbReference>
<comment type="similarity">
    <text evidence="2 13">Belongs to the SUA5 family.</text>
</comment>
<keyword evidence="9 13" id="KW-0547">Nucleotide-binding</keyword>
<keyword evidence="5 13" id="KW-0963">Cytoplasm</keyword>
<protein>
    <recommendedName>
        <fullName evidence="4 13">Threonylcarbamoyl-AMP synthase</fullName>
        <shortName evidence="13">TC-AMP synthase</shortName>
        <ecNumber evidence="3 13">2.7.7.87</ecNumber>
    </recommendedName>
    <alternativeName>
        <fullName evidence="11 13">L-threonylcarbamoyladenylate synthase</fullName>
    </alternativeName>
</protein>
<dbReference type="Gene3D" id="3.90.870.10">
    <property type="entry name" value="DHBP synthase"/>
    <property type="match status" value="1"/>
</dbReference>
<dbReference type="PANTHER" id="PTHR17490">
    <property type="entry name" value="SUA5"/>
    <property type="match status" value="1"/>
</dbReference>
<evidence type="ECO:0000256" key="12">
    <source>
        <dbReference type="ARBA" id="ARBA00048366"/>
    </source>
</evidence>
<comment type="caution">
    <text evidence="15">The sequence shown here is derived from an EMBL/GenBank/DDBJ whole genome shotgun (WGS) entry which is preliminary data.</text>
</comment>
<evidence type="ECO:0000256" key="2">
    <source>
        <dbReference type="ARBA" id="ARBA00007663"/>
    </source>
</evidence>
<sequence length="326" mass="33323">MSATGTKTLPYGEAAIVEAARVIAAGGCVAVPTETVYGLAADATDSDAVAGIYAAKGRPSFNPLIVHVPDLAAAEALAVFDDGARALAQRFWPGPLTLVVPVRPGAVSSLVTAGLKTVAIRVPAHRAMQALLQVCGKPLAAPSANASNRISPTRAEHVLATLDGRIALVIDDGPTPAGLESTIVDAASGAVLRPGPITAEDIVRCSREGGSLGPHGISSITLGSRLRGSTEEVTAPGQLASHYAPTKPLRLNAMEARQDEWLIGFGTIAGEDTLSATGDLTEAAARLFDALHRADASDRASIAIAPVPGDGLGEAINDRLRRAAHR</sequence>
<dbReference type="RefSeq" id="WP_380941946.1">
    <property type="nucleotide sequence ID" value="NZ_JBHUFC010000025.1"/>
</dbReference>
<dbReference type="NCBIfam" id="TIGR00057">
    <property type="entry name" value="L-threonylcarbamoyladenylate synthase"/>
    <property type="match status" value="1"/>
</dbReference>
<keyword evidence="6 13" id="KW-0808">Transferase</keyword>
<keyword evidence="16" id="KW-1185">Reference proteome</keyword>
<dbReference type="EC" id="2.7.7.87" evidence="3 13"/>
<evidence type="ECO:0000256" key="10">
    <source>
        <dbReference type="ARBA" id="ARBA00022840"/>
    </source>
</evidence>
<keyword evidence="10 13" id="KW-0067">ATP-binding</keyword>
<evidence type="ECO:0000256" key="6">
    <source>
        <dbReference type="ARBA" id="ARBA00022679"/>
    </source>
</evidence>
<dbReference type="SUPFAM" id="SSF55821">
    <property type="entry name" value="YrdC/RibB"/>
    <property type="match status" value="1"/>
</dbReference>
<evidence type="ECO:0000256" key="13">
    <source>
        <dbReference type="PIRNR" id="PIRNR004930"/>
    </source>
</evidence>
<dbReference type="Proteomes" id="UP001597283">
    <property type="component" value="Unassembled WGS sequence"/>
</dbReference>
<evidence type="ECO:0000259" key="14">
    <source>
        <dbReference type="PROSITE" id="PS51163"/>
    </source>
</evidence>
<evidence type="ECO:0000256" key="4">
    <source>
        <dbReference type="ARBA" id="ARBA00015492"/>
    </source>
</evidence>
<proteinExistence type="inferred from homology"/>
<dbReference type="Pfam" id="PF01300">
    <property type="entry name" value="Sua5_yciO_yrdC"/>
    <property type="match status" value="1"/>
</dbReference>
<evidence type="ECO:0000256" key="1">
    <source>
        <dbReference type="ARBA" id="ARBA00004496"/>
    </source>
</evidence>
<evidence type="ECO:0000313" key="16">
    <source>
        <dbReference type="Proteomes" id="UP001597283"/>
    </source>
</evidence>
<evidence type="ECO:0000256" key="9">
    <source>
        <dbReference type="ARBA" id="ARBA00022741"/>
    </source>
</evidence>
<gene>
    <name evidence="15" type="ORF">ACFSC3_19510</name>
</gene>
<comment type="subcellular location">
    <subcellularLocation>
        <location evidence="1 13">Cytoplasm</location>
    </subcellularLocation>
</comment>
<dbReference type="InterPro" id="IPR006070">
    <property type="entry name" value="Sua5-like_dom"/>
</dbReference>
<comment type="function">
    <text evidence="13">Required for the formation of a threonylcarbamoyl group on adenosine at position 37 (t(6)A37) in tRNAs that read codons beginning with adenine.</text>
</comment>
<dbReference type="PROSITE" id="PS51163">
    <property type="entry name" value="YRDC"/>
    <property type="match status" value="1"/>
</dbReference>
<dbReference type="PIRSF" id="PIRSF004930">
    <property type="entry name" value="Tln_factor_SUA5"/>
    <property type="match status" value="1"/>
</dbReference>
<feature type="domain" description="YrdC-like" evidence="14">
    <location>
        <begin position="13"/>
        <end position="197"/>
    </location>
</feature>